<dbReference type="InterPro" id="IPR029058">
    <property type="entry name" value="AB_hydrolase_fold"/>
</dbReference>
<dbReference type="VEuPathDB" id="FungiDB:GWK60_H05929"/>
<dbReference type="PANTHER" id="PTHR17630:SF44">
    <property type="entry name" value="PROTEIN AIM2"/>
    <property type="match status" value="1"/>
</dbReference>
<feature type="domain" description="Dienelactone hydrolase" evidence="1">
    <location>
        <begin position="31"/>
        <end position="242"/>
    </location>
</feature>
<sequence>MASKMLGQCCFKGFYREGETKGLHKDIFGVDSYVVGLENPSDKVVVIMTDVYGNRLNNVLLTADQIAESGYQVYVPDILFNNPALDLNVPLDIPAWMASHPVDRAHNLVTKYLSDLRKHVNPKFVGIIGYCYGAKFAIKQIDSASGIVDACAIAHPSLVTIEDVAAIGKPLLISAAEEDAIFPEEMRHLTEAKLKEIGARYEIDLFSGVEHGFASRGDVSNPVVKFAMNKALADQLYWFDHFSSGGQ</sequence>
<name>A0A0W0CWX5_CANGB</name>
<dbReference type="VEuPathDB" id="FungiDB:CAGL0H05995g"/>
<dbReference type="PANTHER" id="PTHR17630">
    <property type="entry name" value="DIENELACTONE HYDROLASE"/>
    <property type="match status" value="1"/>
</dbReference>
<dbReference type="SUPFAM" id="SSF53474">
    <property type="entry name" value="alpha/beta-Hydrolases"/>
    <property type="match status" value="1"/>
</dbReference>
<gene>
    <name evidence="2" type="ORF">AO440_002149</name>
</gene>
<dbReference type="InterPro" id="IPR002925">
    <property type="entry name" value="Dienelactn_hydro"/>
</dbReference>
<dbReference type="Pfam" id="PF01738">
    <property type="entry name" value="DLH"/>
    <property type="match status" value="1"/>
</dbReference>
<evidence type="ECO:0000313" key="2">
    <source>
        <dbReference type="EMBL" id="KTA96336.1"/>
    </source>
</evidence>
<evidence type="ECO:0000313" key="3">
    <source>
        <dbReference type="Proteomes" id="UP000054886"/>
    </source>
</evidence>
<comment type="caution">
    <text evidence="2">The sequence shown here is derived from an EMBL/GenBank/DDBJ whole genome shotgun (WGS) entry which is preliminary data.</text>
</comment>
<proteinExistence type="predicted"/>
<protein>
    <submittedName>
        <fullName evidence="2">Protein AIM2</fullName>
    </submittedName>
</protein>
<reference evidence="2 3" key="1">
    <citation type="submission" date="2015-10" db="EMBL/GenBank/DDBJ databases">
        <title>Draft genomes sequences of Candida glabrata isolates 1A, 1B, 2A, 2B, 3A and 3B.</title>
        <authorList>
            <person name="Haavelsrud O.E."/>
            <person name="Gaustad P."/>
        </authorList>
    </citation>
    <scope>NUCLEOTIDE SEQUENCE [LARGE SCALE GENOMIC DNA]</scope>
    <source>
        <strain evidence="2">910700640</strain>
    </source>
</reference>
<dbReference type="Gene3D" id="3.40.50.1820">
    <property type="entry name" value="alpha/beta hydrolase"/>
    <property type="match status" value="1"/>
</dbReference>
<dbReference type="VEuPathDB" id="FungiDB:GVI51_H05863"/>
<dbReference type="EMBL" id="LLZZ01000173">
    <property type="protein sequence ID" value="KTA96336.1"/>
    <property type="molecule type" value="Genomic_DNA"/>
</dbReference>
<accession>A0A0W0CWX5</accession>
<evidence type="ECO:0000259" key="1">
    <source>
        <dbReference type="Pfam" id="PF01738"/>
    </source>
</evidence>
<dbReference type="GO" id="GO:0016787">
    <property type="term" value="F:hydrolase activity"/>
    <property type="evidence" value="ECO:0007669"/>
    <property type="project" value="InterPro"/>
</dbReference>
<dbReference type="VEuPathDB" id="FungiDB:B1J91_H05995g"/>
<dbReference type="Proteomes" id="UP000054886">
    <property type="component" value="Unassembled WGS sequence"/>
</dbReference>
<dbReference type="AlphaFoldDB" id="A0A0W0CWX5"/>
<organism evidence="2 3">
    <name type="scientific">Candida glabrata</name>
    <name type="common">Yeast</name>
    <name type="synonym">Torulopsis glabrata</name>
    <dbReference type="NCBI Taxonomy" id="5478"/>
    <lineage>
        <taxon>Eukaryota</taxon>
        <taxon>Fungi</taxon>
        <taxon>Dikarya</taxon>
        <taxon>Ascomycota</taxon>
        <taxon>Saccharomycotina</taxon>
        <taxon>Saccharomycetes</taxon>
        <taxon>Saccharomycetales</taxon>
        <taxon>Saccharomycetaceae</taxon>
        <taxon>Nakaseomyces</taxon>
    </lineage>
</organism>